<sequence>MHPTTHSIALTLIGFTAGAVVVFGLDRLPSIKAAPEPSKPASKEAPLSHRVPVPASAAASPGFAEAVAAAAPAVVKVYGRGQPHTHPSPSSTLSAGYLAQPRARSRLGSGVVIARNGLIVTNSHVVRGLARIEVELIDGRRAVADLLGIDEATDLALLRVPFTDLPSIEIGDPTQLRIGDLVLTIGNPFGIGQTASLGVVSGTGRSQLGLTEIEDFIQTDAAINPGSSGGALIDIEGRLVGIATAGISESGHSEGVGLAIPASLVMQVVEALSAHDHPAPGWIGLGGRSVTSELEQRFGLRTSRGVLVSTLDEQGPAAAAGLRAGDVITGFNGVEIDDALQLQALISETRPGSAIELTVSRGSERIQMQLHIDGSGPAQRDPTAAHRQRQAQVGQAVTDWERAATPSARPGCQHSSRGC</sequence>
<reference evidence="5" key="1">
    <citation type="submission" date="2017-08" db="EMBL/GenBank/DDBJ databases">
        <authorList>
            <person name="Imhoff J.F."/>
            <person name="Rahn T."/>
            <person name="Kuenzel S."/>
            <person name="Neulinger S.C."/>
        </authorList>
    </citation>
    <scope>NUCLEOTIDE SEQUENCE</scope>
    <source>
        <strain evidence="5">DSM 11080</strain>
    </source>
</reference>
<proteinExistence type="predicted"/>
<keyword evidence="2" id="KW-0378">Hydrolase</keyword>
<evidence type="ECO:0000259" key="4">
    <source>
        <dbReference type="PROSITE" id="PS50106"/>
    </source>
</evidence>
<dbReference type="InterPro" id="IPR009003">
    <property type="entry name" value="Peptidase_S1_PA"/>
</dbReference>
<dbReference type="EMBL" id="NRSJ01000022">
    <property type="protein sequence ID" value="MBK1705454.1"/>
    <property type="molecule type" value="Genomic_DNA"/>
</dbReference>
<dbReference type="Gene3D" id="2.40.10.120">
    <property type="match status" value="1"/>
</dbReference>
<dbReference type="InterPro" id="IPR051201">
    <property type="entry name" value="Chloro_Bact_Ser_Proteases"/>
</dbReference>
<dbReference type="GO" id="GO:0004252">
    <property type="term" value="F:serine-type endopeptidase activity"/>
    <property type="evidence" value="ECO:0007669"/>
    <property type="project" value="InterPro"/>
</dbReference>
<evidence type="ECO:0000256" key="2">
    <source>
        <dbReference type="ARBA" id="ARBA00022801"/>
    </source>
</evidence>
<protein>
    <recommendedName>
        <fullName evidence="4">PDZ domain-containing protein</fullName>
    </recommendedName>
</protein>
<dbReference type="InterPro" id="IPR001940">
    <property type="entry name" value="Peptidase_S1C"/>
</dbReference>
<dbReference type="RefSeq" id="WP_200346667.1">
    <property type="nucleotide sequence ID" value="NZ_NRSJ01000022.1"/>
</dbReference>
<dbReference type="GO" id="GO:0006508">
    <property type="term" value="P:proteolysis"/>
    <property type="evidence" value="ECO:0007669"/>
    <property type="project" value="UniProtKB-KW"/>
</dbReference>
<organism evidence="5 6">
    <name type="scientific">Halochromatium glycolicum</name>
    <dbReference type="NCBI Taxonomy" id="85075"/>
    <lineage>
        <taxon>Bacteria</taxon>
        <taxon>Pseudomonadati</taxon>
        <taxon>Pseudomonadota</taxon>
        <taxon>Gammaproteobacteria</taxon>
        <taxon>Chromatiales</taxon>
        <taxon>Chromatiaceae</taxon>
        <taxon>Halochromatium</taxon>
    </lineage>
</organism>
<dbReference type="Proteomes" id="UP001296776">
    <property type="component" value="Unassembled WGS sequence"/>
</dbReference>
<evidence type="ECO:0000313" key="6">
    <source>
        <dbReference type="Proteomes" id="UP001296776"/>
    </source>
</evidence>
<dbReference type="InterPro" id="IPR001478">
    <property type="entry name" value="PDZ"/>
</dbReference>
<evidence type="ECO:0000313" key="5">
    <source>
        <dbReference type="EMBL" id="MBK1705454.1"/>
    </source>
</evidence>
<dbReference type="InterPro" id="IPR036034">
    <property type="entry name" value="PDZ_sf"/>
</dbReference>
<dbReference type="Pfam" id="PF13365">
    <property type="entry name" value="Trypsin_2"/>
    <property type="match status" value="1"/>
</dbReference>
<dbReference type="SUPFAM" id="SSF50156">
    <property type="entry name" value="PDZ domain-like"/>
    <property type="match status" value="1"/>
</dbReference>
<dbReference type="Pfam" id="PF13180">
    <property type="entry name" value="PDZ_2"/>
    <property type="match status" value="1"/>
</dbReference>
<dbReference type="AlphaFoldDB" id="A0AAJ0XA49"/>
<dbReference type="Gene3D" id="2.30.42.10">
    <property type="match status" value="1"/>
</dbReference>
<accession>A0AAJ0XA49</accession>
<reference evidence="5" key="2">
    <citation type="journal article" date="2020" name="Microorganisms">
        <title>Osmotic Adaptation and Compatible Solute Biosynthesis of Phototrophic Bacteria as Revealed from Genome Analyses.</title>
        <authorList>
            <person name="Imhoff J.F."/>
            <person name="Rahn T."/>
            <person name="Kunzel S."/>
            <person name="Keller A."/>
            <person name="Neulinger S.C."/>
        </authorList>
    </citation>
    <scope>NUCLEOTIDE SEQUENCE</scope>
    <source>
        <strain evidence="5">DSM 11080</strain>
    </source>
</reference>
<keyword evidence="6" id="KW-1185">Reference proteome</keyword>
<dbReference type="PRINTS" id="PR00834">
    <property type="entry name" value="PROTEASES2C"/>
</dbReference>
<feature type="region of interest" description="Disordered" evidence="3">
    <location>
        <begin position="374"/>
        <end position="394"/>
    </location>
</feature>
<dbReference type="SUPFAM" id="SSF50494">
    <property type="entry name" value="Trypsin-like serine proteases"/>
    <property type="match status" value="1"/>
</dbReference>
<evidence type="ECO:0000256" key="1">
    <source>
        <dbReference type="ARBA" id="ARBA00022670"/>
    </source>
</evidence>
<dbReference type="SMART" id="SM00228">
    <property type="entry name" value="PDZ"/>
    <property type="match status" value="1"/>
</dbReference>
<dbReference type="PANTHER" id="PTHR43343:SF3">
    <property type="entry name" value="PROTEASE DO-LIKE 8, CHLOROPLASTIC"/>
    <property type="match status" value="1"/>
</dbReference>
<dbReference type="PROSITE" id="PS50106">
    <property type="entry name" value="PDZ"/>
    <property type="match status" value="1"/>
</dbReference>
<name>A0AAJ0XA49_9GAMM</name>
<dbReference type="PANTHER" id="PTHR43343">
    <property type="entry name" value="PEPTIDASE S12"/>
    <property type="match status" value="1"/>
</dbReference>
<feature type="domain" description="PDZ" evidence="4">
    <location>
        <begin position="298"/>
        <end position="363"/>
    </location>
</feature>
<keyword evidence="1" id="KW-0645">Protease</keyword>
<gene>
    <name evidence="5" type="ORF">CKO40_13060</name>
</gene>
<evidence type="ECO:0000256" key="3">
    <source>
        <dbReference type="SAM" id="MobiDB-lite"/>
    </source>
</evidence>
<comment type="caution">
    <text evidence="5">The sequence shown here is derived from an EMBL/GenBank/DDBJ whole genome shotgun (WGS) entry which is preliminary data.</text>
</comment>